<evidence type="ECO:0000256" key="6">
    <source>
        <dbReference type="ARBA" id="ARBA00036164"/>
    </source>
</evidence>
<dbReference type="AlphaFoldDB" id="G3MIY9"/>
<dbReference type="InterPro" id="IPR005522">
    <property type="entry name" value="IPK"/>
</dbReference>
<evidence type="ECO:0000256" key="1">
    <source>
        <dbReference type="ARBA" id="ARBA00007374"/>
    </source>
</evidence>
<dbReference type="Gene3D" id="3.30.470.160">
    <property type="entry name" value="Inositol polyphosphate kinase"/>
    <property type="match status" value="1"/>
</dbReference>
<evidence type="ECO:0000256" key="3">
    <source>
        <dbReference type="ARBA" id="ARBA00022741"/>
    </source>
</evidence>
<sequence length="322" mass="37396">LQRSTSGVSSSVHNLQISSPHWQACRRVPGGTVQHLDGFLKATHEERNFITRRDVVVRLSDRRTRPREQKTKLGLLKHRDGSILKPLLSCDERTIRERKFYEQVFSAQESPLELLHLRTFLPKYLGTWKTNFLGQEVEYLRLDDVTREFRRPSVMDVKIGAQTYDPLATPEKVALEEAKYPWSRQLGFRILGMRVFDKHEQKYCIYGKDYGLKQTPDTILKAFQTFLGMTQQQPSVPTFLPDLLTQLEHIRCWFETQRLFAFYSSSVLIVYESQTDSPSSKAAHCVAKMIDFAHVFPTLECDTNYLYGICKLISVLREIART</sequence>
<comment type="catalytic activity">
    <reaction evidence="7">
        <text>1D-myo-inositol 1,3,4,6-tetrakisphosphate + ATP = 1D-myo-inositol 1,3,4,5,6-pentakisphosphate + ADP + H(+)</text>
        <dbReference type="Rhea" id="RHEA:12717"/>
        <dbReference type="ChEBI" id="CHEBI:15378"/>
        <dbReference type="ChEBI" id="CHEBI:30616"/>
        <dbReference type="ChEBI" id="CHEBI:57660"/>
        <dbReference type="ChEBI" id="CHEBI:57733"/>
        <dbReference type="ChEBI" id="CHEBI:456216"/>
        <dbReference type="EC" id="2.7.1.140"/>
    </reaction>
</comment>
<evidence type="ECO:0000256" key="2">
    <source>
        <dbReference type="ARBA" id="ARBA00022679"/>
    </source>
</evidence>
<evidence type="ECO:0000256" key="4">
    <source>
        <dbReference type="ARBA" id="ARBA00022777"/>
    </source>
</evidence>
<dbReference type="PANTHER" id="PTHR12400:SF51">
    <property type="entry name" value="INOSITOL POLYPHOSPHATE MULTIKINASE"/>
    <property type="match status" value="1"/>
</dbReference>
<keyword evidence="3" id="KW-0547">Nucleotide-binding</keyword>
<dbReference type="EC" id="2.7.-.-" evidence="8"/>
<feature type="non-terminal residue" evidence="9">
    <location>
        <position position="1"/>
    </location>
</feature>
<dbReference type="GO" id="GO:0005737">
    <property type="term" value="C:cytoplasm"/>
    <property type="evidence" value="ECO:0007669"/>
    <property type="project" value="TreeGrafter"/>
</dbReference>
<evidence type="ECO:0000256" key="8">
    <source>
        <dbReference type="RuleBase" id="RU363090"/>
    </source>
</evidence>
<dbReference type="PANTHER" id="PTHR12400">
    <property type="entry name" value="INOSITOL POLYPHOSPHATE KINASE"/>
    <property type="match status" value="1"/>
</dbReference>
<dbReference type="GO" id="GO:0047326">
    <property type="term" value="F:inositol-1,3,4,6-tetrakisphosphate 5-kinase activity"/>
    <property type="evidence" value="ECO:0007669"/>
    <property type="project" value="RHEA"/>
</dbReference>
<dbReference type="GO" id="GO:0005524">
    <property type="term" value="F:ATP binding"/>
    <property type="evidence" value="ECO:0007669"/>
    <property type="project" value="UniProtKB-KW"/>
</dbReference>
<name>G3MIY9_AMBMU</name>
<keyword evidence="4 8" id="KW-0418">Kinase</keyword>
<dbReference type="EMBL" id="JO841840">
    <property type="protein sequence ID" value="AEO33457.1"/>
    <property type="molecule type" value="mRNA"/>
</dbReference>
<dbReference type="GO" id="GO:0008440">
    <property type="term" value="F:inositol-1,4,5-trisphosphate 3-kinase activity"/>
    <property type="evidence" value="ECO:0007669"/>
    <property type="project" value="TreeGrafter"/>
</dbReference>
<protein>
    <recommendedName>
        <fullName evidence="8">Kinase</fullName>
        <ecNumber evidence="8">2.7.-.-</ecNumber>
    </recommendedName>
</protein>
<evidence type="ECO:0000256" key="7">
    <source>
        <dbReference type="ARBA" id="ARBA00036525"/>
    </source>
</evidence>
<organism evidence="9">
    <name type="scientific">Amblyomma maculatum</name>
    <name type="common">Gulf Coast tick</name>
    <dbReference type="NCBI Taxonomy" id="34609"/>
    <lineage>
        <taxon>Eukaryota</taxon>
        <taxon>Metazoa</taxon>
        <taxon>Ecdysozoa</taxon>
        <taxon>Arthropoda</taxon>
        <taxon>Chelicerata</taxon>
        <taxon>Arachnida</taxon>
        <taxon>Acari</taxon>
        <taxon>Parasitiformes</taxon>
        <taxon>Ixodida</taxon>
        <taxon>Ixodoidea</taxon>
        <taxon>Ixodidae</taxon>
        <taxon>Amblyomminae</taxon>
        <taxon>Amblyomma</taxon>
    </lineage>
</organism>
<proteinExistence type="evidence at transcript level"/>
<dbReference type="InterPro" id="IPR038286">
    <property type="entry name" value="IPK_sf"/>
</dbReference>
<reference evidence="9" key="1">
    <citation type="journal article" date="2011" name="PLoS ONE">
        <title>A deep insight into the sialotranscriptome of the gulf coast tick, Amblyomma maculatum.</title>
        <authorList>
            <person name="Karim S."/>
            <person name="Singh P."/>
            <person name="Ribeiro J.M."/>
        </authorList>
    </citation>
    <scope>NUCLEOTIDE SEQUENCE</scope>
    <source>
        <tissue evidence="9">Salivary gland</tissue>
    </source>
</reference>
<keyword evidence="2 8" id="KW-0808">Transferase</keyword>
<comment type="similarity">
    <text evidence="1 8">Belongs to the inositol phosphokinase (IPK) family.</text>
</comment>
<accession>G3MIY9</accession>
<keyword evidence="5" id="KW-0067">ATP-binding</keyword>
<evidence type="ECO:0000256" key="5">
    <source>
        <dbReference type="ARBA" id="ARBA00022840"/>
    </source>
</evidence>
<evidence type="ECO:0000313" key="9">
    <source>
        <dbReference type="EMBL" id="AEO33457.1"/>
    </source>
</evidence>
<dbReference type="Pfam" id="PF03770">
    <property type="entry name" value="IPK"/>
    <property type="match status" value="1"/>
</dbReference>
<dbReference type="SUPFAM" id="SSF56104">
    <property type="entry name" value="SAICAR synthase-like"/>
    <property type="match status" value="1"/>
</dbReference>
<comment type="catalytic activity">
    <reaction evidence="6">
        <text>1D-myo-inositol 1,4,5-trisphosphate + 2 ATP = 1D-myo-inositol 1,3,4,5,6-pentakisphosphate + 2 ADP + 2 H(+)</text>
        <dbReference type="Rhea" id="RHEA:32359"/>
        <dbReference type="ChEBI" id="CHEBI:15378"/>
        <dbReference type="ChEBI" id="CHEBI:30616"/>
        <dbReference type="ChEBI" id="CHEBI:57733"/>
        <dbReference type="ChEBI" id="CHEBI:203600"/>
        <dbReference type="ChEBI" id="CHEBI:456216"/>
        <dbReference type="EC" id="2.7.1.151"/>
    </reaction>
</comment>
<dbReference type="GO" id="GO:0005634">
    <property type="term" value="C:nucleus"/>
    <property type="evidence" value="ECO:0007669"/>
    <property type="project" value="TreeGrafter"/>
</dbReference>
<dbReference type="GO" id="GO:0032958">
    <property type="term" value="P:inositol phosphate biosynthetic process"/>
    <property type="evidence" value="ECO:0007669"/>
    <property type="project" value="InterPro"/>
</dbReference>